<keyword evidence="2" id="KW-1185">Reference proteome</keyword>
<protein>
    <submittedName>
        <fullName evidence="1">Uncharacterized protein</fullName>
    </submittedName>
</protein>
<accession>A0A7L6ARY9</accession>
<sequence length="148" mass="16947">MSEEHPYLQAFRGYFSGVLRWHQLDELWRKVLAGSEEHGWYVYAVGEEPPTTALTGKALAKVIQELDKLLRQDHDEDYCGIVYADDMQAPSYIKVFDPHNLGSTCGSSGRPPLPGWILSKIQPINLPAALPQPNNRRHWWQKLFTHAH</sequence>
<dbReference type="Proteomes" id="UP000510621">
    <property type="component" value="Chromosome"/>
</dbReference>
<gene>
    <name evidence="1" type="ORF">HZT40_10105</name>
</gene>
<dbReference type="KEGG" id="this:HZT40_10105"/>
<proteinExistence type="predicted"/>
<evidence type="ECO:0000313" key="1">
    <source>
        <dbReference type="EMBL" id="QLQ31880.1"/>
    </source>
</evidence>
<reference evidence="1" key="1">
    <citation type="submission" date="2020-06" db="EMBL/GenBank/DDBJ databases">
        <title>Analysis procedures for assessing recovery of high quality, complete, closed genomes from Nanopore long read metagenome sequencing.</title>
        <authorList>
            <person name="Bessarab I."/>
            <person name="Arumugam K."/>
            <person name="Haryono M."/>
            <person name="Liu X."/>
            <person name="Roy S."/>
            <person name="Zuniga-Montanez R.E."/>
            <person name="Qiu G."/>
            <person name="Drautz-Moses D.I."/>
            <person name="Law Y.Y."/>
            <person name="Wuertz S."/>
            <person name="Lauro F.M."/>
            <person name="Huson D.H."/>
            <person name="Williams R.B."/>
        </authorList>
    </citation>
    <scope>NUCLEOTIDE SEQUENCE [LARGE SCALE GENOMIC DNA]</scope>
    <source>
        <strain evidence="1">SSD2</strain>
    </source>
</reference>
<name>A0A7L6ARY9_9GAMM</name>
<dbReference type="AlphaFoldDB" id="A0A7L6ARY9"/>
<dbReference type="EMBL" id="CP059265">
    <property type="protein sequence ID" value="QLQ31880.1"/>
    <property type="molecule type" value="Genomic_DNA"/>
</dbReference>
<evidence type="ECO:0000313" key="2">
    <source>
        <dbReference type="Proteomes" id="UP000510621"/>
    </source>
</evidence>
<organism evidence="1 2">
    <name type="scientific">Candidatus Thiothrix singaporensis</name>
    <dbReference type="NCBI Taxonomy" id="2799669"/>
    <lineage>
        <taxon>Bacteria</taxon>
        <taxon>Pseudomonadati</taxon>
        <taxon>Pseudomonadota</taxon>
        <taxon>Gammaproteobacteria</taxon>
        <taxon>Thiotrichales</taxon>
        <taxon>Thiotrichaceae</taxon>
        <taxon>Thiothrix</taxon>
    </lineage>
</organism>